<sequence>MFKASACLLSEQIQLQDIFDQYNHSTRRSGRTLCSRTLSHKAIDLVAPEGVVNTKENKHKNKAQTRTQETQNAHLGINDTRKAPSSDSDPAAPWPSPKAKIFGATRPKEGEKERVRNNVMRRKSKWLAFGEKERFGKPQRAGEQSLVRTRTNTPRLITPSTCGNDDYCLGKRELAVIIRNET</sequence>
<evidence type="ECO:0000256" key="1">
    <source>
        <dbReference type="SAM" id="MobiDB-lite"/>
    </source>
</evidence>
<dbReference type="AlphaFoldDB" id="A0A426XP62"/>
<evidence type="ECO:0000313" key="2">
    <source>
        <dbReference type="EMBL" id="RRT41240.1"/>
    </source>
</evidence>
<comment type="caution">
    <text evidence="2">The sequence shown here is derived from an EMBL/GenBank/DDBJ whole genome shotgun (WGS) entry which is preliminary data.</text>
</comment>
<dbReference type="Proteomes" id="UP000287651">
    <property type="component" value="Unassembled WGS sequence"/>
</dbReference>
<name>A0A426XP62_ENSVE</name>
<feature type="compositionally biased region" description="Polar residues" evidence="1">
    <location>
        <begin position="64"/>
        <end position="73"/>
    </location>
</feature>
<proteinExistence type="predicted"/>
<dbReference type="EMBL" id="AMZH03018732">
    <property type="protein sequence ID" value="RRT41240.1"/>
    <property type="molecule type" value="Genomic_DNA"/>
</dbReference>
<accession>A0A426XP62</accession>
<protein>
    <submittedName>
        <fullName evidence="2">Uncharacterized protein</fullName>
    </submittedName>
</protein>
<evidence type="ECO:0000313" key="3">
    <source>
        <dbReference type="Proteomes" id="UP000287651"/>
    </source>
</evidence>
<feature type="region of interest" description="Disordered" evidence="1">
    <location>
        <begin position="55"/>
        <end position="114"/>
    </location>
</feature>
<organism evidence="2 3">
    <name type="scientific">Ensete ventricosum</name>
    <name type="common">Abyssinian banana</name>
    <name type="synonym">Musa ensete</name>
    <dbReference type="NCBI Taxonomy" id="4639"/>
    <lineage>
        <taxon>Eukaryota</taxon>
        <taxon>Viridiplantae</taxon>
        <taxon>Streptophyta</taxon>
        <taxon>Embryophyta</taxon>
        <taxon>Tracheophyta</taxon>
        <taxon>Spermatophyta</taxon>
        <taxon>Magnoliopsida</taxon>
        <taxon>Liliopsida</taxon>
        <taxon>Zingiberales</taxon>
        <taxon>Musaceae</taxon>
        <taxon>Ensete</taxon>
    </lineage>
</organism>
<gene>
    <name evidence="2" type="ORF">B296_00052246</name>
</gene>
<reference evidence="2 3" key="1">
    <citation type="journal article" date="2014" name="Agronomy (Basel)">
        <title>A Draft Genome Sequence for Ensete ventricosum, the Drought-Tolerant Tree Against Hunger.</title>
        <authorList>
            <person name="Harrison J."/>
            <person name="Moore K.A."/>
            <person name="Paszkiewicz K."/>
            <person name="Jones T."/>
            <person name="Grant M."/>
            <person name="Ambacheew D."/>
            <person name="Muzemil S."/>
            <person name="Studholme D.J."/>
        </authorList>
    </citation>
    <scope>NUCLEOTIDE SEQUENCE [LARGE SCALE GENOMIC DNA]</scope>
</reference>